<dbReference type="AlphaFoldDB" id="A0A098GAA3"/>
<name>A0A098GAA3_9GAMM</name>
<protein>
    <submittedName>
        <fullName evidence="1">Uncharacterized protein</fullName>
    </submittedName>
</protein>
<reference evidence="2" key="1">
    <citation type="submission" date="2014-09" db="EMBL/GenBank/DDBJ databases">
        <authorList>
            <person name="Gomez-Valero L."/>
        </authorList>
    </citation>
    <scope>NUCLEOTIDE SEQUENCE [LARGE SCALE GENOMIC DNA]</scope>
    <source>
        <strain evidence="2">ATCC700992</strain>
        <plasmid evidence="2">LLAP10_pB</plasmid>
    </source>
</reference>
<accession>A0A098GAA3</accession>
<evidence type="ECO:0000313" key="2">
    <source>
        <dbReference type="Proteomes" id="UP000032430"/>
    </source>
</evidence>
<proteinExistence type="predicted"/>
<keyword evidence="1" id="KW-0614">Plasmid</keyword>
<dbReference type="RefSeq" id="WP_045097965.1">
    <property type="nucleotide sequence ID" value="NZ_LN614829.1"/>
</dbReference>
<dbReference type="KEGG" id="lfa:LFA_pB0003"/>
<sequence>MAVIDLNDFNRLEMALTKGCAQYGWGAHYYFPCCPEKIGIHPLEAYFQNFKIGAVFAYNDDSPKLIVLEFVISKNSSSILIMCEREGLMSEREGFQPWFIAEIRFENGLFVHNKLQSYFEKEDADLEFLSCKDKGAVGRLF</sequence>
<dbReference type="OrthoDB" id="6631788at2"/>
<gene>
    <name evidence="1" type="ORF">LFA_pB0003</name>
</gene>
<dbReference type="Proteomes" id="UP000032430">
    <property type="component" value="Plasmid III"/>
</dbReference>
<evidence type="ECO:0000313" key="1">
    <source>
        <dbReference type="EMBL" id="CEG59363.1"/>
    </source>
</evidence>
<keyword evidence="2" id="KW-1185">Reference proteome</keyword>
<dbReference type="EMBL" id="LN614829">
    <property type="protein sequence ID" value="CEG59363.1"/>
    <property type="molecule type" value="Genomic_DNA"/>
</dbReference>
<dbReference type="HOGENOM" id="CLU_1946136_0_0_6"/>
<organism evidence="1 2">
    <name type="scientific">Legionella fallonii LLAP-10</name>
    <dbReference type="NCBI Taxonomy" id="1212491"/>
    <lineage>
        <taxon>Bacteria</taxon>
        <taxon>Pseudomonadati</taxon>
        <taxon>Pseudomonadota</taxon>
        <taxon>Gammaproteobacteria</taxon>
        <taxon>Legionellales</taxon>
        <taxon>Legionellaceae</taxon>
        <taxon>Legionella</taxon>
    </lineage>
</organism>
<geneLocation type="plasmid" evidence="2">
    <name>LLAP10_pB</name>
</geneLocation>